<keyword evidence="2" id="KW-1133">Transmembrane helix</keyword>
<dbReference type="PANTHER" id="PTHR34814">
    <property type="entry name" value="NITROSOGUANIDINE RESISTANCE PROTEIN SNG1"/>
    <property type="match status" value="1"/>
</dbReference>
<dbReference type="GeneID" id="36586044"/>
<keyword evidence="2" id="KW-0812">Transmembrane</keyword>
<dbReference type="OrthoDB" id="2140105at2759"/>
<evidence type="ECO:0000259" key="3">
    <source>
        <dbReference type="Pfam" id="PF12051"/>
    </source>
</evidence>
<dbReference type="PANTHER" id="PTHR34814:SF1">
    <property type="entry name" value="NITROSOGUANIDINE RESISTANCE PROTEIN SNG1"/>
    <property type="match status" value="1"/>
</dbReference>
<feature type="transmembrane region" description="Helical" evidence="2">
    <location>
        <begin position="445"/>
        <end position="470"/>
    </location>
</feature>
<feature type="transmembrane region" description="Helical" evidence="2">
    <location>
        <begin position="271"/>
        <end position="291"/>
    </location>
</feature>
<feature type="compositionally biased region" description="Basic and acidic residues" evidence="1">
    <location>
        <begin position="13"/>
        <end position="36"/>
    </location>
</feature>
<dbReference type="AlphaFoldDB" id="A0A2J6TIP5"/>
<evidence type="ECO:0000313" key="4">
    <source>
        <dbReference type="EMBL" id="PMD62887.1"/>
    </source>
</evidence>
<dbReference type="InterPro" id="IPR053001">
    <property type="entry name" value="MNNG_permease-like"/>
</dbReference>
<dbReference type="RefSeq" id="XP_024739791.1">
    <property type="nucleotide sequence ID" value="XM_024877967.1"/>
</dbReference>
<name>A0A2J6TIP5_9HELO</name>
<feature type="transmembrane region" description="Helical" evidence="2">
    <location>
        <begin position="392"/>
        <end position="412"/>
    </location>
</feature>
<evidence type="ECO:0000313" key="5">
    <source>
        <dbReference type="Proteomes" id="UP000235371"/>
    </source>
</evidence>
<feature type="transmembrane region" description="Helical" evidence="2">
    <location>
        <begin position="357"/>
        <end position="380"/>
    </location>
</feature>
<feature type="transmembrane region" description="Helical" evidence="2">
    <location>
        <begin position="60"/>
        <end position="81"/>
    </location>
</feature>
<feature type="transmembrane region" description="Helical" evidence="2">
    <location>
        <begin position="312"/>
        <end position="337"/>
    </location>
</feature>
<evidence type="ECO:0000256" key="2">
    <source>
        <dbReference type="SAM" id="Phobius"/>
    </source>
</evidence>
<dbReference type="FunCoup" id="A0A2J6TIP5">
    <property type="interactions" value="38"/>
</dbReference>
<sequence length="482" mass="54333">MPRSSDDDTLQFEPEHNDQRQQNEADGGESGKKEEQNGGGPIGFWNKELRAVRLDVFKNWGITTLILCTFILAVLSLYWAVLFHVEDNLSSLVVFVVDFDGQVTPYTDVTPVVGPMIVQTAQSLLAPSGTVGWQSQPASVFGFDPMAVRQAVYDEKAWAAIIINANATALLQDAVNNGNSSYDPMGVAQVVYVEARDENTLDNYVVPQLQQFQIQVTTSFGRMWANQVLSRASTDPSILTNIQSAPQAFSPAIGFSIFNLRPFFPQTATPAITIGLIYLIIIAFFSFTFYLPIHMKYIEPQGHRPLKFYQLIIWRWLATVTAYLFLSLSYSLISLAFQIPFSSTPSSPTEVVNPTTAYHYGSFPVYWMVNYVGMIALGLACENVAMVVGMPWTAFWLIFWVISNVSTSFYSITLAPRFYFWGYAWPLHNIVDASRRILFDVHSRIGLNFGILFAWCAVNTAFFPLCCYFMRWKTMREEKKAS</sequence>
<accession>A0A2J6TIP5</accession>
<dbReference type="GO" id="GO:0016020">
    <property type="term" value="C:membrane"/>
    <property type="evidence" value="ECO:0007669"/>
    <property type="project" value="TreeGrafter"/>
</dbReference>
<reference evidence="4 5" key="1">
    <citation type="submission" date="2016-04" db="EMBL/GenBank/DDBJ databases">
        <title>A degradative enzymes factory behind the ericoid mycorrhizal symbiosis.</title>
        <authorList>
            <consortium name="DOE Joint Genome Institute"/>
            <person name="Martino E."/>
            <person name="Morin E."/>
            <person name="Grelet G."/>
            <person name="Kuo A."/>
            <person name="Kohler A."/>
            <person name="Daghino S."/>
            <person name="Barry K."/>
            <person name="Choi C."/>
            <person name="Cichocki N."/>
            <person name="Clum A."/>
            <person name="Copeland A."/>
            <person name="Hainaut M."/>
            <person name="Haridas S."/>
            <person name="Labutti K."/>
            <person name="Lindquist E."/>
            <person name="Lipzen A."/>
            <person name="Khouja H.-R."/>
            <person name="Murat C."/>
            <person name="Ohm R."/>
            <person name="Olson A."/>
            <person name="Spatafora J."/>
            <person name="Veneault-Fourrey C."/>
            <person name="Henrissat B."/>
            <person name="Grigoriev I."/>
            <person name="Martin F."/>
            <person name="Perotto S."/>
        </authorList>
    </citation>
    <scope>NUCLEOTIDE SEQUENCE [LARGE SCALE GENOMIC DNA]</scope>
    <source>
        <strain evidence="4 5">E</strain>
    </source>
</reference>
<dbReference type="Pfam" id="PF12051">
    <property type="entry name" value="DUF3533"/>
    <property type="match status" value="1"/>
</dbReference>
<proteinExistence type="predicted"/>
<feature type="domain" description="DUF3533" evidence="3">
    <location>
        <begin position="64"/>
        <end position="460"/>
    </location>
</feature>
<dbReference type="InParanoid" id="A0A2J6TIP5"/>
<evidence type="ECO:0000256" key="1">
    <source>
        <dbReference type="SAM" id="MobiDB-lite"/>
    </source>
</evidence>
<protein>
    <recommendedName>
        <fullName evidence="3">DUF3533 domain-containing protein</fullName>
    </recommendedName>
</protein>
<keyword evidence="2" id="KW-0472">Membrane</keyword>
<gene>
    <name evidence="4" type="ORF">K444DRAFT_586317</name>
</gene>
<feature type="region of interest" description="Disordered" evidence="1">
    <location>
        <begin position="1"/>
        <end position="41"/>
    </location>
</feature>
<dbReference type="STRING" id="1095630.A0A2J6TIP5"/>
<keyword evidence="5" id="KW-1185">Reference proteome</keyword>
<organism evidence="4 5">
    <name type="scientific">Hyaloscypha bicolor E</name>
    <dbReference type="NCBI Taxonomy" id="1095630"/>
    <lineage>
        <taxon>Eukaryota</taxon>
        <taxon>Fungi</taxon>
        <taxon>Dikarya</taxon>
        <taxon>Ascomycota</taxon>
        <taxon>Pezizomycotina</taxon>
        <taxon>Leotiomycetes</taxon>
        <taxon>Helotiales</taxon>
        <taxon>Hyaloscyphaceae</taxon>
        <taxon>Hyaloscypha</taxon>
        <taxon>Hyaloscypha bicolor</taxon>
    </lineage>
</organism>
<dbReference type="Proteomes" id="UP000235371">
    <property type="component" value="Unassembled WGS sequence"/>
</dbReference>
<dbReference type="InterPro" id="IPR022703">
    <property type="entry name" value="DUF3533"/>
</dbReference>
<dbReference type="EMBL" id="KZ613783">
    <property type="protein sequence ID" value="PMD62887.1"/>
    <property type="molecule type" value="Genomic_DNA"/>
</dbReference>